<name>A0A5A7RHY2_STRAF</name>
<keyword evidence="3" id="KW-1185">Reference proteome</keyword>
<organism evidence="2 3">
    <name type="scientific">Striga asiatica</name>
    <name type="common">Asiatic witchweed</name>
    <name type="synonym">Buchnera asiatica</name>
    <dbReference type="NCBI Taxonomy" id="4170"/>
    <lineage>
        <taxon>Eukaryota</taxon>
        <taxon>Viridiplantae</taxon>
        <taxon>Streptophyta</taxon>
        <taxon>Embryophyta</taxon>
        <taxon>Tracheophyta</taxon>
        <taxon>Spermatophyta</taxon>
        <taxon>Magnoliopsida</taxon>
        <taxon>eudicotyledons</taxon>
        <taxon>Gunneridae</taxon>
        <taxon>Pentapetalae</taxon>
        <taxon>asterids</taxon>
        <taxon>lamiids</taxon>
        <taxon>Lamiales</taxon>
        <taxon>Orobanchaceae</taxon>
        <taxon>Buchnereae</taxon>
        <taxon>Striga</taxon>
    </lineage>
</organism>
<comment type="caution">
    <text evidence="2">The sequence shown here is derived from an EMBL/GenBank/DDBJ whole genome shotgun (WGS) entry which is preliminary data.</text>
</comment>
<proteinExistence type="predicted"/>
<dbReference type="InterPro" id="IPR050796">
    <property type="entry name" value="SCF_F-box_component"/>
</dbReference>
<evidence type="ECO:0000313" key="2">
    <source>
        <dbReference type="EMBL" id="GER56837.1"/>
    </source>
</evidence>
<evidence type="ECO:0000259" key="1">
    <source>
        <dbReference type="Pfam" id="PF07734"/>
    </source>
</evidence>
<accession>A0A5A7RHY2</accession>
<dbReference type="PANTHER" id="PTHR31672:SF13">
    <property type="entry name" value="F-BOX PROTEIN CPR30-LIKE"/>
    <property type="match status" value="1"/>
</dbReference>
<sequence>MSLNLLAHAKSKFKSFLNLYKTPIIKDETKFLVAQRGVSRKVDEEEQLHCSIISTNNKFSKLEKHLKYPIPQGKDYHDPLSICNGLLLLSLPGSYDYDKREMIKPPGEALWNPTTGEYRVLPLPLSNFDPSPWCMNMFHGYFGFGFDSASEDYKVIRLFNQSDGKTEEVWNEHTMKTLSILEIWVWDGSWSLESNLTIPTDVDLQSVVGTDEEIIFLDSFGKMRFFDCETSKLKKIHRSYDYYKREMTKPPGVALWNPTTGEYKILPLPLSNIDPSPWCRTMFGGYFGFGFDSASEDYKVIRLFNQSDDRTAAVLAEVYSLRSNSWKQVSVVHPLCFPHGSGVYGVHVNGTYYWLNLSDPGFIVSFDFATEKFASSLIPTPPSNNLIREDAYEYYYANLKLVEYCGLLGAVVMWNEGNGKISCCLEIWVWDGSWSLESTLTVPSYVGLQSLVGTDEELIFLDSFGKTRFFDCETSKLKKIHSLPTSEEAHIFPLVESYVPL</sequence>
<dbReference type="PANTHER" id="PTHR31672">
    <property type="entry name" value="BNACNNG10540D PROTEIN"/>
    <property type="match status" value="1"/>
</dbReference>
<dbReference type="InterPro" id="IPR006527">
    <property type="entry name" value="F-box-assoc_dom_typ1"/>
</dbReference>
<feature type="domain" description="F-box associated beta-propeller type 1" evidence="1">
    <location>
        <begin position="252"/>
        <end position="379"/>
    </location>
</feature>
<dbReference type="EMBL" id="BKCP01012737">
    <property type="protein sequence ID" value="GER56837.1"/>
    <property type="molecule type" value="Genomic_DNA"/>
</dbReference>
<reference evidence="3" key="1">
    <citation type="journal article" date="2019" name="Curr. Biol.">
        <title>Genome Sequence of Striga asiatica Provides Insight into the Evolution of Plant Parasitism.</title>
        <authorList>
            <person name="Yoshida S."/>
            <person name="Kim S."/>
            <person name="Wafula E.K."/>
            <person name="Tanskanen J."/>
            <person name="Kim Y.M."/>
            <person name="Honaas L."/>
            <person name="Yang Z."/>
            <person name="Spallek T."/>
            <person name="Conn C.E."/>
            <person name="Ichihashi Y."/>
            <person name="Cheong K."/>
            <person name="Cui S."/>
            <person name="Der J.P."/>
            <person name="Gundlach H."/>
            <person name="Jiao Y."/>
            <person name="Hori C."/>
            <person name="Ishida J.K."/>
            <person name="Kasahara H."/>
            <person name="Kiba T."/>
            <person name="Kim M.S."/>
            <person name="Koo N."/>
            <person name="Laohavisit A."/>
            <person name="Lee Y.H."/>
            <person name="Lumba S."/>
            <person name="McCourt P."/>
            <person name="Mortimer J.C."/>
            <person name="Mutuku J.M."/>
            <person name="Nomura T."/>
            <person name="Sasaki-Sekimoto Y."/>
            <person name="Seto Y."/>
            <person name="Wang Y."/>
            <person name="Wakatake T."/>
            <person name="Sakakibara H."/>
            <person name="Demura T."/>
            <person name="Yamaguchi S."/>
            <person name="Yoneyama K."/>
            <person name="Manabe R.I."/>
            <person name="Nelson D.C."/>
            <person name="Schulman A.H."/>
            <person name="Timko M.P."/>
            <person name="dePamphilis C.W."/>
            <person name="Choi D."/>
            <person name="Shirasu K."/>
        </authorList>
    </citation>
    <scope>NUCLEOTIDE SEQUENCE [LARGE SCALE GENOMIC DNA]</scope>
    <source>
        <strain evidence="3">cv. UVA1</strain>
    </source>
</reference>
<dbReference type="SUPFAM" id="SSF75011">
    <property type="entry name" value="3-carboxy-cis,cis-mucoante lactonizing enzyme"/>
    <property type="match status" value="1"/>
</dbReference>
<gene>
    <name evidence="2" type="ORF">STAS_34579</name>
</gene>
<dbReference type="Proteomes" id="UP000325081">
    <property type="component" value="Unassembled WGS sequence"/>
</dbReference>
<evidence type="ECO:0000313" key="3">
    <source>
        <dbReference type="Proteomes" id="UP000325081"/>
    </source>
</evidence>
<dbReference type="NCBIfam" id="TIGR01640">
    <property type="entry name" value="F_box_assoc_1"/>
    <property type="match status" value="1"/>
</dbReference>
<dbReference type="AlphaFoldDB" id="A0A5A7RHY2"/>
<protein>
    <submittedName>
        <fullName evidence="2">F-box family protein</fullName>
    </submittedName>
</protein>
<dbReference type="Pfam" id="PF07734">
    <property type="entry name" value="FBA_1"/>
    <property type="match status" value="1"/>
</dbReference>
<dbReference type="InterPro" id="IPR017451">
    <property type="entry name" value="F-box-assoc_interact_dom"/>
</dbReference>
<dbReference type="OrthoDB" id="809368at2759"/>